<name>A0A558J3V3_9GAMM</name>
<dbReference type="RefSeq" id="WP_144814138.1">
    <property type="nucleotide sequence ID" value="NZ_VNFE01000006.1"/>
</dbReference>
<dbReference type="CDD" id="cd19958">
    <property type="entry name" value="pyocin_knob"/>
    <property type="match status" value="1"/>
</dbReference>
<feature type="region of interest" description="Disordered" evidence="1">
    <location>
        <begin position="1"/>
        <end position="20"/>
    </location>
</feature>
<dbReference type="EMBL" id="VNFE01000006">
    <property type="protein sequence ID" value="TVU88318.1"/>
    <property type="molecule type" value="Genomic_DNA"/>
</dbReference>
<proteinExistence type="predicted"/>
<gene>
    <name evidence="2" type="ORF">FQP89_18870</name>
</gene>
<reference evidence="2 3" key="1">
    <citation type="submission" date="2019-07" db="EMBL/GenBank/DDBJ databases">
        <title>Diversity of Bacteria from Kongsfjorden, Arctic.</title>
        <authorList>
            <person name="Yu Y."/>
        </authorList>
    </citation>
    <scope>NUCLEOTIDE SEQUENCE [LARGE SCALE GENOMIC DNA]</scope>
    <source>
        <strain evidence="2 3">SM1922</strain>
    </source>
</reference>
<accession>A0A558J3V3</accession>
<protein>
    <submittedName>
        <fullName evidence="2">Uncharacterized protein</fullName>
    </submittedName>
</protein>
<feature type="region of interest" description="Disordered" evidence="1">
    <location>
        <begin position="209"/>
        <end position="262"/>
    </location>
</feature>
<evidence type="ECO:0000313" key="3">
    <source>
        <dbReference type="Proteomes" id="UP000317288"/>
    </source>
</evidence>
<organism evidence="2 3">
    <name type="scientific">Vreelandella titanicae</name>
    <dbReference type="NCBI Taxonomy" id="664683"/>
    <lineage>
        <taxon>Bacteria</taxon>
        <taxon>Pseudomonadati</taxon>
        <taxon>Pseudomonadota</taxon>
        <taxon>Gammaproteobacteria</taxon>
        <taxon>Oceanospirillales</taxon>
        <taxon>Halomonadaceae</taxon>
        <taxon>Vreelandella</taxon>
    </lineage>
</organism>
<sequence length="504" mass="52885">MANSVTFPEALGGNGQTYTDDADPVTGLDGLGYTVRFIPCLQQAVAMGLSAQSNAEAAAGYVEQCQTLRQEVATDRQAVAGDRVHIDQQKTAVDTAAGQVATDKQAVAGDRAHIDQQKTDVDTAAGQVATDKQAVAGDRTHIDQQKTAVDTAAGQVATDRQAVSNDRLASEQAAGASSAAADASILARNQAEALYGDLTAVDAAKTEAQQAATLSGEERGLAETARTGAETAQAASEQAASTSQQAASDAVGAHEEKLDPHTQYEKKEALKAAAYREIVGPAGAPVMAQGAFGIGGTAEIIVDIDDRAYRPGFYTIDPNTIGDSPFSAGSLIIMWRGARVIQIATFESAASPDMFIRVYNSGWGTWKKHYSTSNVVGAVSQSGGEPTGAVIEKDSNSFWSWVKLASGDMTAHARIQHNNVDITVARGSLFESVQFDPPDLPSGFTSAPITVATDYYGLDDVSVWGSSAGARSGTKIFQQYRFIRPTASSGRTVMANITLKGRWY</sequence>
<evidence type="ECO:0000256" key="1">
    <source>
        <dbReference type="SAM" id="MobiDB-lite"/>
    </source>
</evidence>
<comment type="caution">
    <text evidence="2">The sequence shown here is derived from an EMBL/GenBank/DDBJ whole genome shotgun (WGS) entry which is preliminary data.</text>
</comment>
<feature type="compositionally biased region" description="Low complexity" evidence="1">
    <location>
        <begin position="229"/>
        <end position="248"/>
    </location>
</feature>
<feature type="compositionally biased region" description="Basic and acidic residues" evidence="1">
    <location>
        <begin position="252"/>
        <end position="262"/>
    </location>
</feature>
<dbReference type="AlphaFoldDB" id="A0A558J3V3"/>
<evidence type="ECO:0000313" key="2">
    <source>
        <dbReference type="EMBL" id="TVU88318.1"/>
    </source>
</evidence>
<dbReference type="Proteomes" id="UP000317288">
    <property type="component" value="Unassembled WGS sequence"/>
</dbReference>